<dbReference type="PANTHER" id="PTHR42695">
    <property type="entry name" value="GLUTAMINE AMIDOTRANSFERASE YLR126C-RELATED"/>
    <property type="match status" value="1"/>
</dbReference>
<dbReference type="InterPro" id="IPR017926">
    <property type="entry name" value="GATASE"/>
</dbReference>
<dbReference type="InterPro" id="IPR044992">
    <property type="entry name" value="ChyE-like"/>
</dbReference>
<dbReference type="SUPFAM" id="SSF52317">
    <property type="entry name" value="Class I glutamine amidotransferase-like"/>
    <property type="match status" value="1"/>
</dbReference>
<dbReference type="Gene3D" id="3.40.50.880">
    <property type="match status" value="1"/>
</dbReference>
<dbReference type="InterPro" id="IPR029062">
    <property type="entry name" value="Class_I_gatase-like"/>
</dbReference>
<feature type="domain" description="Glutamine amidotransferase" evidence="1">
    <location>
        <begin position="55"/>
        <end position="209"/>
    </location>
</feature>
<proteinExistence type="predicted"/>
<evidence type="ECO:0000259" key="1">
    <source>
        <dbReference type="Pfam" id="PF00117"/>
    </source>
</evidence>
<accession>A0A381U5R5</accession>
<dbReference type="AlphaFoldDB" id="A0A381U5R5"/>
<organism evidence="2">
    <name type="scientific">marine metagenome</name>
    <dbReference type="NCBI Taxonomy" id="408172"/>
    <lineage>
        <taxon>unclassified sequences</taxon>
        <taxon>metagenomes</taxon>
        <taxon>ecological metagenomes</taxon>
    </lineage>
</organism>
<dbReference type="GO" id="GO:0005829">
    <property type="term" value="C:cytosol"/>
    <property type="evidence" value="ECO:0007669"/>
    <property type="project" value="TreeGrafter"/>
</dbReference>
<gene>
    <name evidence="2" type="ORF">METZ01_LOCUS76449</name>
</gene>
<sequence length="281" mass="31911">MKFLIIDGYPEKSRLQFDTVGMTLAGKLYEKMLFQHIPDAQTTILYASDDSTLLPTLEILKTFDGILWPGCNLTVYHDDDDERVHRMIEIVDLAFEAGIPQFGSCWAAQIAVYVAGGKVAVNPKGREMGVARKIYLTDAGKSHPMYEGKPPVFDGFISHDDEITVMPKGATILASNDFTSIQAVDVAYKNGSFWATQYHPEYDLKEMARLIVARADKLTSEGYFNSQDDMMNYINILETIANEPNRKDLRWMAGIDDDLLKDNIRQLEFVNWLKFEMLNDK</sequence>
<dbReference type="PROSITE" id="PS51273">
    <property type="entry name" value="GATASE_TYPE_1"/>
    <property type="match status" value="1"/>
</dbReference>
<protein>
    <recommendedName>
        <fullName evidence="1">Glutamine amidotransferase domain-containing protein</fullName>
    </recommendedName>
</protein>
<dbReference type="Pfam" id="PF00117">
    <property type="entry name" value="GATase"/>
    <property type="match status" value="1"/>
</dbReference>
<dbReference type="PANTHER" id="PTHR42695:SF5">
    <property type="entry name" value="GLUTAMINE AMIDOTRANSFERASE YLR126C-RELATED"/>
    <property type="match status" value="1"/>
</dbReference>
<name>A0A381U5R5_9ZZZZ</name>
<dbReference type="CDD" id="cd01741">
    <property type="entry name" value="GATase1_1"/>
    <property type="match status" value="1"/>
</dbReference>
<evidence type="ECO:0000313" key="2">
    <source>
        <dbReference type="EMBL" id="SVA23595.1"/>
    </source>
</evidence>
<reference evidence="2" key="1">
    <citation type="submission" date="2018-05" db="EMBL/GenBank/DDBJ databases">
        <authorList>
            <person name="Lanie J.A."/>
            <person name="Ng W.-L."/>
            <person name="Kazmierczak K.M."/>
            <person name="Andrzejewski T.M."/>
            <person name="Davidsen T.M."/>
            <person name="Wayne K.J."/>
            <person name="Tettelin H."/>
            <person name="Glass J.I."/>
            <person name="Rusch D."/>
            <person name="Podicherti R."/>
            <person name="Tsui H.-C.T."/>
            <person name="Winkler M.E."/>
        </authorList>
    </citation>
    <scope>NUCLEOTIDE SEQUENCE</scope>
</reference>
<dbReference type="EMBL" id="UINC01005796">
    <property type="protein sequence ID" value="SVA23595.1"/>
    <property type="molecule type" value="Genomic_DNA"/>
</dbReference>